<evidence type="ECO:0000256" key="3">
    <source>
        <dbReference type="ARBA" id="ARBA00022553"/>
    </source>
</evidence>
<dbReference type="InterPro" id="IPR009081">
    <property type="entry name" value="PP-bd_ACP"/>
</dbReference>
<dbReference type="InterPro" id="IPR045851">
    <property type="entry name" value="AMP-bd_C_sf"/>
</dbReference>
<dbReference type="GO" id="GO:0031169">
    <property type="term" value="P:ferrichrome biosynthetic process"/>
    <property type="evidence" value="ECO:0007669"/>
    <property type="project" value="UniProtKB-ARBA"/>
</dbReference>
<evidence type="ECO:0000256" key="5">
    <source>
        <dbReference type="SAM" id="MobiDB-lite"/>
    </source>
</evidence>
<keyword evidence="4" id="KW-0436">Ligase</keyword>
<evidence type="ECO:0000256" key="1">
    <source>
        <dbReference type="ARBA" id="ARBA00004924"/>
    </source>
</evidence>
<evidence type="ECO:0000256" key="2">
    <source>
        <dbReference type="ARBA" id="ARBA00022450"/>
    </source>
</evidence>
<dbReference type="Gene3D" id="3.30.300.30">
    <property type="match status" value="3"/>
</dbReference>
<dbReference type="NCBIfam" id="NF003417">
    <property type="entry name" value="PRK04813.1"/>
    <property type="match status" value="3"/>
</dbReference>
<dbReference type="SUPFAM" id="SSF47336">
    <property type="entry name" value="ACP-like"/>
    <property type="match status" value="4"/>
</dbReference>
<reference evidence="7" key="1">
    <citation type="submission" date="2014-06" db="EMBL/GenBank/DDBJ databases">
        <authorList>
            <person name="Ju J."/>
            <person name="Zhang J."/>
        </authorList>
    </citation>
    <scope>NUCLEOTIDE SEQUENCE</scope>
    <source>
        <strain evidence="7">SscI8</strain>
    </source>
</reference>
<dbReference type="OrthoDB" id="416786at2759"/>
<dbReference type="Pfam" id="PF00501">
    <property type="entry name" value="AMP-binding"/>
    <property type="match status" value="3"/>
</dbReference>
<name>A0A127Z2U5_9BASI</name>
<dbReference type="InterPro" id="IPR010071">
    <property type="entry name" value="AA_adenyl_dom"/>
</dbReference>
<sequence>MLATNALSRLPALHPYSNGSNNEACSGDKTFKFTLQESVESVQGLASSEAEHRLISSLATFIAQLVGCDADEVLFKLNIGARKPCIASADGVQEQIVDGDSTSPPGIAICFLSATSESFPTFKDNLTITVNYSLDGTKNGVELVLDFAQPVPGDVAQGIRTQFCCYVFDSTLYDSAAPLSILNPSPTTHVKKGTRLHHSFLDQAQSYPDRIAVQFLESIDQDGSAHFNSITYAQLRNAALALANKIRIAHSRAGKDHGQQVIVPMLMTASLELYISYLAILMAGFAFCPLPIDAPDARLASLLDQVDATVMLGAGNSESPPEWAPTSVEWINVTETSVEADHSEYSDDSRKEVVDERQQKCAYVLFTSGTMGTPKGVQISHYSASVSIAAHAAHLHPSLLQPSSATSQSTFKWFQFASTVFDPSVMEIFVTLSTGGTLCSAPRSLTLSDLETVVRLSGAGIMMATPSVATLLRPNRVPNLRVLWTMGESLNPMVIRNFAATNGRTWLANAYGPTEASVNCTLLQPFPADYRGSIIGAPLPSCSLAIVTERCNSDSTVNHLEAVPRGVTGELVIGGPHVGMGYLRMPEATEDAFTTLAPLGRVYRTRDRARLVWDRAGNPLIEILGRMNAEQVKLSGRRVELGEVDSVLQSSKLVRNVANVVWRPGSSHGQVSGSERLVCCLVLADSSTNGKDVEADCRVIAEAQLPPHMRPWKYIVRPSLPVTVSGKSDRKRLAQLVSELMSSSFQGDDSVSRGQHKQADFTDGTVAQALAEAICTVCQLETSSISMNVDLFQLGLDSLAAMRLLQLLRHNDLTASAAQHLDVAKVLRAGSCADLVRLLSTLGGTVADRSSENERSREHRDQEWSTTVGSFRDRCRDGVLSALSSQDMRVRVKDILPTTATQSGMLTSFLTRAASSGSKRPYISHMVYHMATESEASKFYNALRQVTQRHDIYRTVFVPVDDKLAPFAQCLLSPGSDEGNVSKHFSKTTLGACLEKHLERVEDGMKLDQPPWHLGLLLPNPDSGDGESLVALSMMHAIFDGGSLDLLQQEAAALFHTHSCNPSPSFIRTELTSAVQHHFTSDLEESRRFWREKLDGVGKTRFPCVNGYKATVQSDLSSGSGVTEMLSRSSMLEVVKQARCRHTTVLVLLQTAWNLLLAAYAEDEDVDYVVSGGVHSGRLDEDTRMCMGPTFNVIPFITCLGKEAGDGRIKSVTQVLAEANAASTVALNHLEIPLGALANAGSMPFDTLFAVQRFDASTSCGQQHDSAAPPWTSVSYPVMVNDFAAMVEVWPASEAEQGLRLRLTYSQSVLDAPSAQLLLQQYDDILHRLMRDPDSTTVQQIINGEGLRSTALSISQSVESRDSDTKEALLHTQFESKALEDPDAIALEFFSRLDALDDGSSTVQRWTYGKLNARANRLAQLLLSITGRATLRDQPIPICMERCIELCVAALAILKAGGAWCPIDVQSPRARQLELIARTRSPIILVSPATSASLGIVQAEGQPLIVQVDACDASMSSQFSSENLVPTAAPESLAYLIWTSGTTGAPKGVMIEHSSAVASMQALQHHVRPPQQDVPPRCLQFSAYTFDVFVQDLFWTWGLGGTVVAATRELMLGSTAELVEASQATHAHLTPGFAAGLPRASCPSLRSVTFIGEKLTESVAADWTGNHHHDGKQLAPVAVYNTYGPAEVTVVATLRRIDADDRLQSANVGVPMRSVSAFVCRDREQPMRVCGKGSVGELVLAGAQVGRGYLDDTNKTQAVFKLSMEWQQRLYYTGDYVRMLHDGSIEFIGRRDDLVKLGGIRVELSEISAAIVSVQKRRGGAMAERAETVMLSRPDRPSKQVISFLACPELASTAHAGECEAVSASVLLTSSEAIELAQRTMQDVREVLPPYMVPSMILVLSHIPQTASAKIDRAKLQAAYASADLAQRPLASFPSVDPHSAAVESDEAYATLQERLIAAISAITGTQTFDINGASSLASIGLDSIRIIRLAAKLKQEGFKVPVSTLLACSTMRMLVIELVKHTGQEGEATREDVRSQLLSTKLNEFDQYVRKLLPKRLQEDLEACFSCSGLQEGMLTETLADPLAYWSDHVVRLDANIDLNRFARAWERTVDSIDMLRTVFAVVSQSEDLEGPISFDGELDVFALQMLYKSAPTSCIDVSSPDTLPSKDELHRAVSDWIRFVALDRAGVGLAQRPLWAVKTFKVVHSGVGSVTYAAMCIHHALYDGPSIEIILDRVQAEYTALGSKATSSLPSLTSLSTQCKYAFACTAEEQKESIRHWEEQLQARGSAALLPDLTSARSSSKKTAAARFVAASRSFRYAASRPVGVGVSTLIKTAFAMVLGQYVESEDQRHIVLGEVLSLRNLHTSLSTEKGAVGPLLTTLPFSLLLAAGSAHESPVSFLASGAVAHPLLKHRFASLGALAKIMGTRSDQEMFTAMYVYHQRRHAGESREDESRWAVVEERSSEVRVEHSTVLNVFEQGEMDDDDLLLELSMKEDRNSKDMLEVLLDQVVTLLNFMTSHRDETWQNLLLKVGLSGDTLSSINTIPRGSCLMGDLSTVYQGHDPLYWLEHHVRAHPSWPAVIVADSTSGNGSIHDASLSTYTYAELNDKANQVSALFSSLDLPANGPIALCMKRSLISLAITVAIFKSGRTYLPIDDQLPAERKRLLITDSHCALVVTEGQCLSDVEDDCRCLVLNVSDYTFEQRLSNINASSGQASSTAFKEAKATDGAYLLYTSGSTGKPKGVLVGRANLCSFIESYAEVVSSECPASLQLGGTGRYLGLAGRAFDVHLSQMFMSWRFGMALATGERSLLLGDLKAMIQKLSITHMSCVPSLLDHCDLIAGEVPSLVFLGVGGEKLADRVRDTLASALTVLNAYGPTETTIMCTVNRVHPDSHVRDIRHVLPGNTAVVIDFDDKDRLSPVLRGRAGELCIRGDLVALGYHSLDPSQKASSGFVTLPDGCRMYRTGDAVRMMADGRLHYLGRRDEQEKIRGQRLELGEVSQCAIAGGDGGVHATTLILQHQSLAKPLLITLIAPKSGTSATQRRGSLPQILAGHSEMDRVARQIHQYCRQHLPSYMVPDLVIAVSHLTQLAASGKTDMRRLKAWLASADPSQLFHLQNSGNATSDKGLSVHSERPLTALEAKIARAVGQTLPKCPDGIRPSTSIFDLGIDSLSVIRLASQLRKVGLIVPIARLRMRPRIHEIASEASASAKGSAEDRFAEVDLSIGRSALAAFRARHYESLQAVRSVKLQDVLPCLPSQEGMVALSLSSSSSSDPVYIARMLVNVDVDHLGEAHCSAESLERAWMRLTQQHSILRTCFDHVDDDKIAQAVLNHVDIERHMVRPTLGQNETSTAVGILQDITTVPPWRIEIDEGTTSLSTFVLHMHHALYDGHSLALLLDDLTRTLRDEEEGTSDERPGIEQLLESILVVPAQRAQTFWCGTFANFPVNEPSIWSRFDRVSSQDMIRCKASLQLSPLEAAAKKLQVTLSSLVAAALGIAISRSFGTTAFTLGIVLWGRSLDLLSAEKIVAPCLTTVPMPFLLCSDRGAQGVGDVIRACYDWNSSCLAVQHMSMRQIRRWIGSERQGSLVDLLFSFVQSSGADSDQTTRGWRLDRVEAETDAPAAVEVTVDAAKYELRISAMAKHILPQNGLEGVVETLGMLLGKIASGTGADMDLKAAGVPTMSSASSKSRANVESNDPARQMTKVEEQIRNLAMEMCGAPSADLLQLNTPFLRIGLDSIVALRFSARLRKECGLQVSAHDVLAAGSIAGISRMLDKRQTKTNAADHAWSLPAEVPVRYKATPLQAGMLNGTIASPSHDLYVHHHAVLLKAAQDYDRLQRALQRVVAAHDILRTTFHLDGVSDTQGSAQRPLSWCAKITPFDALPILPQLSHHHSEKSSSRALQEYGADFCFDHPEQFGVSPWRAVVLHCASEKDVLVISMHHSLYDGVSLPSLFADLRAAYHNEAKELTVRPPFSLAADLIASTAEQSEHYWQQTLASFDRPCLLVQASAQAAAAATSMSYRLDELRISISAADLKRLSGELGATPQAVALLSWSKVLAVSSGQRDVCFGQVVSGRYLSLPGIEDVSGPLINTVPMRVNLVDDLSSNAATARELQERIVAAQPFQHASLGRIQNAWRREHGTQKPLFDSLFVFHNVQGKSQGRSDTEAGLWTGLESPESSVGLAEGVSKGATTAASEYPVNVSVIQDDDGLQVKAGASDAVGGAEWLPSMLQLFGQVFLNLLYRPHRPVGAFPEALAALPLIVSVEGCQQGDATSFQIGDGRRSLTGKEQAIVLRHMARRMKVDETTVKTCPNLFLLGIDSLLAICISADARSDNVALTPFDVLSAGSFARLTVADDKVDDSTTGTTPPSVEQETVELVGREAKQEALALLGISATDAEAVLPVLPGQKQHIDLWLERGRRFLEPTFVYAVEGKLQVDMLVSAWNELRRRHAALRTAFVRLKDTRVLVQVVLSERSSVWRDLEHSQLSLVDGGVDLDSAAFEAVKRLNASPTDLSRPSGRLTLVQGKQKDIVLLTVHHTSYDAWSMRLMAGELTELYHKIETNSLYSMRTPVSYTRFVEQTCRDALRAKEATKAFWGKVLRDASPTLVCRGVPQSIDQTMHVRKAAFKQADVLDARCHAHGFGLQVVVILAYARLLSFTAGHQELKSPTFGFYTAGRSAAFDGLGELIASTTAMQPMTVAVGAEGAQDLIEELRAIQKKLVHRANHQQDDVSCPVAFDAHLNLLWHKPNVRERHEAETGAKTELLKPYKLPYDSGYFTSHPLMPGKTSVDVDPSEARADSTGRAQLYMDVGLDARTGTLSLGARCDRSAMDSHQLEAFCDQFVVEMEKLSGIL</sequence>
<dbReference type="PANTHER" id="PTHR45527:SF2">
    <property type="entry name" value="FERRICROCIN SYNTHETASE (NONRIBOSOMAL PEPTIDE SIDEROPHORE SYNTHASE ) (EUROFUNG)"/>
    <property type="match status" value="1"/>
</dbReference>
<dbReference type="FunFam" id="3.30.559.30:FF:000014">
    <property type="entry name" value="Nonribosomal siderophore peptide synthase SidC"/>
    <property type="match status" value="1"/>
</dbReference>
<dbReference type="Pfam" id="PF00550">
    <property type="entry name" value="PP-binding"/>
    <property type="match status" value="4"/>
</dbReference>
<dbReference type="GO" id="GO:0043041">
    <property type="term" value="P:amino acid activation for nonribosomal peptide biosynthetic process"/>
    <property type="evidence" value="ECO:0007669"/>
    <property type="project" value="TreeGrafter"/>
</dbReference>
<dbReference type="GO" id="GO:0010106">
    <property type="term" value="P:cellular response to iron ion starvation"/>
    <property type="evidence" value="ECO:0007669"/>
    <property type="project" value="UniProtKB-ARBA"/>
</dbReference>
<dbReference type="InterPro" id="IPR023213">
    <property type="entry name" value="CAT-like_dom_sf"/>
</dbReference>
<gene>
    <name evidence="7" type="ORF">SPSC_03735</name>
</gene>
<feature type="domain" description="Carrier" evidence="6">
    <location>
        <begin position="1947"/>
        <end position="2023"/>
    </location>
</feature>
<feature type="region of interest" description="Disordered" evidence="5">
    <location>
        <begin position="3682"/>
        <end position="3701"/>
    </location>
</feature>
<proteinExistence type="predicted"/>
<protein>
    <submittedName>
        <fullName evidence="7">Siderophore peptide synthetase involved in ferrichromeA biosynthesis</fullName>
    </submittedName>
</protein>
<dbReference type="CDD" id="cd05918">
    <property type="entry name" value="A_NRPS_SidN3_like"/>
    <property type="match status" value="1"/>
</dbReference>
<feature type="compositionally biased region" description="Polar residues" evidence="5">
    <location>
        <begin position="3682"/>
        <end position="3696"/>
    </location>
</feature>
<dbReference type="FunFam" id="3.40.50.12780:FF:000024">
    <property type="entry name" value="Nonribosomal siderophore peptide synthase SidC"/>
    <property type="match status" value="2"/>
</dbReference>
<dbReference type="SUPFAM" id="SSF56801">
    <property type="entry name" value="Acetyl-CoA synthetase-like"/>
    <property type="match status" value="3"/>
</dbReference>
<dbReference type="SUPFAM" id="SSF52777">
    <property type="entry name" value="CoA-dependent acyltransferases"/>
    <property type="match status" value="10"/>
</dbReference>
<dbReference type="InterPro" id="IPR020845">
    <property type="entry name" value="AMP-binding_CS"/>
</dbReference>
<dbReference type="PANTHER" id="PTHR45527">
    <property type="entry name" value="NONRIBOSOMAL PEPTIDE SYNTHETASE"/>
    <property type="match status" value="1"/>
</dbReference>
<organism evidence="7">
    <name type="scientific">Sporisorium scitamineum</name>
    <dbReference type="NCBI Taxonomy" id="49012"/>
    <lineage>
        <taxon>Eukaryota</taxon>
        <taxon>Fungi</taxon>
        <taxon>Dikarya</taxon>
        <taxon>Basidiomycota</taxon>
        <taxon>Ustilaginomycotina</taxon>
        <taxon>Ustilaginomycetes</taxon>
        <taxon>Ustilaginales</taxon>
        <taxon>Ustilaginaceae</taxon>
        <taxon>Sporisorium</taxon>
    </lineage>
</organism>
<dbReference type="InterPro" id="IPR001242">
    <property type="entry name" value="Condensation_dom"/>
</dbReference>
<dbReference type="InterPro" id="IPR036736">
    <property type="entry name" value="ACP-like_sf"/>
</dbReference>
<dbReference type="GO" id="GO:0016874">
    <property type="term" value="F:ligase activity"/>
    <property type="evidence" value="ECO:0007669"/>
    <property type="project" value="UniProtKB-KW"/>
</dbReference>
<dbReference type="SMART" id="SM00823">
    <property type="entry name" value="PKS_PP"/>
    <property type="match status" value="4"/>
</dbReference>
<dbReference type="InterPro" id="IPR042099">
    <property type="entry name" value="ANL_N_sf"/>
</dbReference>
<dbReference type="Gene3D" id="3.30.559.30">
    <property type="entry name" value="Nonribosomal peptide synthetase, condensation domain"/>
    <property type="match status" value="5"/>
</dbReference>
<keyword evidence="2" id="KW-0596">Phosphopantetheine</keyword>
<dbReference type="Gene3D" id="3.30.559.10">
    <property type="entry name" value="Chloramphenicol acetyltransferase-like domain"/>
    <property type="match status" value="5"/>
</dbReference>
<evidence type="ECO:0000313" key="7">
    <source>
        <dbReference type="EMBL" id="CDR88149.1"/>
    </source>
</evidence>
<dbReference type="GO" id="GO:0005737">
    <property type="term" value="C:cytoplasm"/>
    <property type="evidence" value="ECO:0007669"/>
    <property type="project" value="TreeGrafter"/>
</dbReference>
<dbReference type="PROSITE" id="PS00012">
    <property type="entry name" value="PHOSPHOPANTETHEINE"/>
    <property type="match status" value="3"/>
</dbReference>
<dbReference type="InterPro" id="IPR020806">
    <property type="entry name" value="PKS_PP-bd"/>
</dbReference>
<dbReference type="InterPro" id="IPR000873">
    <property type="entry name" value="AMP-dep_synth/lig_dom"/>
</dbReference>
<dbReference type="FunFam" id="3.30.300.30:FF:000015">
    <property type="entry name" value="Nonribosomal peptide synthase SidD"/>
    <property type="match status" value="1"/>
</dbReference>
<feature type="domain" description="Carrier" evidence="6">
    <location>
        <begin position="3135"/>
        <end position="3211"/>
    </location>
</feature>
<dbReference type="Gene3D" id="1.10.1200.10">
    <property type="entry name" value="ACP-like"/>
    <property type="match status" value="4"/>
</dbReference>
<dbReference type="Pfam" id="PF00668">
    <property type="entry name" value="Condensation"/>
    <property type="match status" value="5"/>
</dbReference>
<dbReference type="PROSITE" id="PS00455">
    <property type="entry name" value="AMP_BINDING"/>
    <property type="match status" value="2"/>
</dbReference>
<dbReference type="NCBIfam" id="TIGR01733">
    <property type="entry name" value="AA-adenyl-dom"/>
    <property type="match status" value="1"/>
</dbReference>
<dbReference type="FunFam" id="3.30.300.30:FF:000033">
    <property type="entry name" value="Nonribosomal siderophore peptide synthase SidC"/>
    <property type="match status" value="1"/>
</dbReference>
<evidence type="ECO:0000259" key="6">
    <source>
        <dbReference type="PROSITE" id="PS50075"/>
    </source>
</evidence>
<keyword evidence="3" id="KW-0597">Phosphoprotein</keyword>
<comment type="pathway">
    <text evidence="1">Siderophore biosynthesis.</text>
</comment>
<dbReference type="InterPro" id="IPR006162">
    <property type="entry name" value="Ppantetheine_attach_site"/>
</dbReference>
<dbReference type="Gene3D" id="3.40.50.12780">
    <property type="entry name" value="N-terminal domain of ligase-like"/>
    <property type="match status" value="3"/>
</dbReference>
<dbReference type="CDD" id="cd19542">
    <property type="entry name" value="CT_NRPS-like"/>
    <property type="match status" value="1"/>
</dbReference>
<dbReference type="EMBL" id="LK056669">
    <property type="protein sequence ID" value="CDR88149.1"/>
    <property type="molecule type" value="Genomic_DNA"/>
</dbReference>
<accession>A0A127Z2U5</accession>
<evidence type="ECO:0000256" key="4">
    <source>
        <dbReference type="ARBA" id="ARBA00022598"/>
    </source>
</evidence>
<dbReference type="PROSITE" id="PS50075">
    <property type="entry name" value="CARRIER"/>
    <property type="match status" value="3"/>
</dbReference>
<dbReference type="GO" id="GO:0031177">
    <property type="term" value="F:phosphopantetheine binding"/>
    <property type="evidence" value="ECO:0007669"/>
    <property type="project" value="InterPro"/>
</dbReference>
<feature type="domain" description="Carrier" evidence="6">
    <location>
        <begin position="3704"/>
        <end position="3779"/>
    </location>
</feature>